<name>S0DEN6_9ZZZZ</name>
<reference evidence="1" key="1">
    <citation type="submission" date="2012-10" db="EMBL/GenBank/DDBJ databases">
        <authorList>
            <person name="Sandrine L."/>
        </authorList>
    </citation>
    <scope>NUCLEOTIDE SEQUENCE</scope>
</reference>
<protein>
    <recommendedName>
        <fullName evidence="2">LacI family transcriptional regulator</fullName>
    </recommendedName>
</protein>
<dbReference type="SUPFAM" id="SSF53822">
    <property type="entry name" value="Periplasmic binding protein-like I"/>
    <property type="match status" value="1"/>
</dbReference>
<evidence type="ECO:0008006" key="2">
    <source>
        <dbReference type="Google" id="ProtNLM"/>
    </source>
</evidence>
<gene>
    <name evidence="1" type="ORF">BN138_996</name>
</gene>
<organism evidence="1">
    <name type="scientific">termite gut metagenome</name>
    <dbReference type="NCBI Taxonomy" id="433724"/>
    <lineage>
        <taxon>unclassified sequences</taxon>
        <taxon>metagenomes</taxon>
        <taxon>organismal metagenomes</taxon>
    </lineage>
</organism>
<evidence type="ECO:0000313" key="1">
    <source>
        <dbReference type="EMBL" id="CCO21808.1"/>
    </source>
</evidence>
<dbReference type="EMBL" id="HF548330">
    <property type="protein sequence ID" value="CCO21808.1"/>
    <property type="molecule type" value="Genomic_DNA"/>
</dbReference>
<proteinExistence type="predicted"/>
<dbReference type="AlphaFoldDB" id="S0DEN6"/>
<dbReference type="InterPro" id="IPR028082">
    <property type="entry name" value="Peripla_BP_I"/>
</dbReference>
<dbReference type="Gene3D" id="3.40.50.2300">
    <property type="match status" value="1"/>
</dbReference>
<accession>S0DEN6</accession>
<sequence length="82" mass="9607">MVHHRVAFELYQILYRKGMKNLESLEFVAFDKTEFTLRIPNKITLLDYPQEDIGKLAALKIMKMVQGEPEKSTLLPWQLLSV</sequence>
<reference evidence="1" key="2">
    <citation type="journal article" date="2013" name="Biotechnol. Biofuels">
        <title>Mining for hemicellulases in the fungus-growing termite Pseudacanthotermes militaris using functional metagenomics.</title>
        <authorList>
            <person name="Bastien G."/>
            <person name="Arnal G."/>
            <person name="Bozonnet S."/>
            <person name="Laguerre S."/>
            <person name="Ferreira F."/>
            <person name="Faure R."/>
            <person name="Henrissat B."/>
            <person name="Lefevre F."/>
            <person name="Robe P."/>
            <person name="Bouchez O."/>
            <person name="Noirot C."/>
            <person name="Dumon C."/>
            <person name="O'Donohue M."/>
        </authorList>
    </citation>
    <scope>NUCLEOTIDE SEQUENCE</scope>
</reference>